<reference evidence="1 2" key="1">
    <citation type="submission" date="2014-02" db="EMBL/GenBank/DDBJ databases">
        <authorList>
            <person name="Sears C."/>
            <person name="Carroll K."/>
            <person name="Sack B.R."/>
            <person name="Qadri F."/>
            <person name="Myers L.L."/>
            <person name="Chung G.-T."/>
            <person name="Escheverria P."/>
            <person name="Fraser C.M."/>
            <person name="Sadzewicz L."/>
            <person name="Shefchek K.A."/>
            <person name="Tallon L."/>
            <person name="Das S.P."/>
            <person name="Daugherty S."/>
            <person name="Mongodin E.F."/>
        </authorList>
    </citation>
    <scope>NUCLEOTIDE SEQUENCE [LARGE SCALE GENOMIC DNA]</scope>
    <source>
        <strain evidence="2">3988T(B)14</strain>
    </source>
</reference>
<evidence type="ECO:0000313" key="2">
    <source>
        <dbReference type="Proteomes" id="UP000020529"/>
    </source>
</evidence>
<dbReference type="PATRIC" id="fig|1339315.3.peg.3133"/>
<organism evidence="1 2">
    <name type="scientific">Bacteroides fragilis str. 3988T(B)14</name>
    <dbReference type="NCBI Taxonomy" id="1339315"/>
    <lineage>
        <taxon>Bacteria</taxon>
        <taxon>Pseudomonadati</taxon>
        <taxon>Bacteroidota</taxon>
        <taxon>Bacteroidia</taxon>
        <taxon>Bacteroidales</taxon>
        <taxon>Bacteroidaceae</taxon>
        <taxon>Bacteroides</taxon>
    </lineage>
</organism>
<protein>
    <recommendedName>
        <fullName evidence="3">DUF4906 domain-containing protein</fullName>
    </recommendedName>
</protein>
<gene>
    <name evidence="1" type="ORF">M124_2426</name>
</gene>
<dbReference type="Proteomes" id="UP000020529">
    <property type="component" value="Unassembled WGS sequence"/>
</dbReference>
<dbReference type="RefSeq" id="WP_022348481.1">
    <property type="nucleotide sequence ID" value="NZ_JGCY01000342.1"/>
</dbReference>
<evidence type="ECO:0000313" key="1">
    <source>
        <dbReference type="EMBL" id="EXY73808.1"/>
    </source>
</evidence>
<comment type="caution">
    <text evidence="1">The sequence shown here is derived from an EMBL/GenBank/DDBJ whole genome shotgun (WGS) entry which is preliminary data.</text>
</comment>
<name>A0A015UIR1_BACFG</name>
<proteinExistence type="predicted"/>
<dbReference type="EMBL" id="JGCY01000342">
    <property type="protein sequence ID" value="EXY73808.1"/>
    <property type="molecule type" value="Genomic_DNA"/>
</dbReference>
<dbReference type="Gene3D" id="2.60.40.2580">
    <property type="match status" value="1"/>
</dbReference>
<dbReference type="AlphaFoldDB" id="A0A015UIR1"/>
<evidence type="ECO:0008006" key="3">
    <source>
        <dbReference type="Google" id="ProtNLM"/>
    </source>
</evidence>
<accession>A0A015UIR1</accession>
<sequence length="303" mass="33313">MNNNDPMKRFGYIVFSICLFALSACTPHEQMDQEEGIVKVSMGLTAASFTDDDATTRAEQPMAPDYENLISNLWILQFDREGILTGSEHKVLPTPVLNTTLEGIALRTGRGTVCVVGNLADGEIAAWPDNLSGFKSLVVDMGWLKERSTDRNVCLFGYYEGEIAAGTTAVNVVLGRLVCRLNIAVSAKTAGIFSNVRIQLQNAQTKGYLFPSDVYLSPEGGGNYTEEVVIGADKVLGTAPLYRYYYMAENVTEGTDSGERTRLQIKAKKGGAEYTKAIDLGRSDIHDYSLRRNNNYTFNIVLE</sequence>